<accession>A0AAD5GPJ6</accession>
<dbReference type="PROSITE" id="PS51382">
    <property type="entry name" value="SPX"/>
    <property type="match status" value="1"/>
</dbReference>
<proteinExistence type="predicted"/>
<comment type="caution">
    <text evidence="2">The sequence shown here is derived from an EMBL/GenBank/DDBJ whole genome shotgun (WGS) entry which is preliminary data.</text>
</comment>
<dbReference type="GO" id="GO:0006817">
    <property type="term" value="P:phosphate ion transport"/>
    <property type="evidence" value="ECO:0007669"/>
    <property type="project" value="TreeGrafter"/>
</dbReference>
<evidence type="ECO:0000313" key="2">
    <source>
        <dbReference type="EMBL" id="KAI7750445.1"/>
    </source>
</evidence>
<evidence type="ECO:0000313" key="3">
    <source>
        <dbReference type="Proteomes" id="UP001206925"/>
    </source>
</evidence>
<dbReference type="GO" id="GO:0005802">
    <property type="term" value="C:trans-Golgi network"/>
    <property type="evidence" value="ECO:0007669"/>
    <property type="project" value="TreeGrafter"/>
</dbReference>
<dbReference type="InterPro" id="IPR004331">
    <property type="entry name" value="SPX_dom"/>
</dbReference>
<evidence type="ECO:0000259" key="1">
    <source>
        <dbReference type="PROSITE" id="PS51382"/>
    </source>
</evidence>
<name>A0AAD5GPJ6_AMBAR</name>
<sequence length="232" mass="26891">MKFGKEFASQMVPEWQEAYMNYTNLKILLKQILIFHRRQTKSPEIQMSSRPVKAGSLKRRVSLFRAFSGLTSRYGNTSPRENKEDEVILVSAMQTPDEEQGNDGSIPLEVIQEDKQEKRTEAAKGYKMASLDVLNYVKINAAPETPVSTVKNVFKGLNFDLRFNKSEFKVAEEKLKQAFIEFHEKLRFLKNYAFLNQLAFSKIMKKYDKITSRNASHAYMKMVEESYLSQSD</sequence>
<gene>
    <name evidence="2" type="ORF">M8C21_004698</name>
</gene>
<dbReference type="Pfam" id="PF03105">
    <property type="entry name" value="SPX"/>
    <property type="match status" value="2"/>
</dbReference>
<organism evidence="2 3">
    <name type="scientific">Ambrosia artemisiifolia</name>
    <name type="common">Common ragweed</name>
    <dbReference type="NCBI Taxonomy" id="4212"/>
    <lineage>
        <taxon>Eukaryota</taxon>
        <taxon>Viridiplantae</taxon>
        <taxon>Streptophyta</taxon>
        <taxon>Embryophyta</taxon>
        <taxon>Tracheophyta</taxon>
        <taxon>Spermatophyta</taxon>
        <taxon>Magnoliopsida</taxon>
        <taxon>eudicotyledons</taxon>
        <taxon>Gunneridae</taxon>
        <taxon>Pentapetalae</taxon>
        <taxon>asterids</taxon>
        <taxon>campanulids</taxon>
        <taxon>Asterales</taxon>
        <taxon>Asteraceae</taxon>
        <taxon>Asteroideae</taxon>
        <taxon>Heliantheae alliance</taxon>
        <taxon>Heliantheae</taxon>
        <taxon>Ambrosia</taxon>
    </lineage>
</organism>
<dbReference type="AlphaFoldDB" id="A0AAD5GPJ6"/>
<dbReference type="Proteomes" id="UP001206925">
    <property type="component" value="Unassembled WGS sequence"/>
</dbReference>
<dbReference type="PANTHER" id="PTHR10783:SF112">
    <property type="entry name" value="EXS-RELATED"/>
    <property type="match status" value="1"/>
</dbReference>
<protein>
    <recommendedName>
        <fullName evidence="1">SPX domain-containing protein</fullName>
    </recommendedName>
</protein>
<dbReference type="GO" id="GO:0005886">
    <property type="term" value="C:plasma membrane"/>
    <property type="evidence" value="ECO:0007669"/>
    <property type="project" value="TreeGrafter"/>
</dbReference>
<dbReference type="GO" id="GO:0000822">
    <property type="term" value="F:inositol hexakisphosphate binding"/>
    <property type="evidence" value="ECO:0007669"/>
    <property type="project" value="TreeGrafter"/>
</dbReference>
<dbReference type="PANTHER" id="PTHR10783">
    <property type="entry name" value="XENOTROPIC AND POLYTROPIC RETROVIRUS RECEPTOR 1-RELATED"/>
    <property type="match status" value="1"/>
</dbReference>
<feature type="non-terminal residue" evidence="2">
    <location>
        <position position="1"/>
    </location>
</feature>
<feature type="domain" description="SPX" evidence="1">
    <location>
        <begin position="1"/>
        <end position="221"/>
    </location>
</feature>
<reference evidence="2" key="1">
    <citation type="submission" date="2022-06" db="EMBL/GenBank/DDBJ databases">
        <title>Uncovering the hologenomic basis of an extraordinary plant invasion.</title>
        <authorList>
            <person name="Bieker V.C."/>
            <person name="Martin M.D."/>
            <person name="Gilbert T."/>
            <person name="Hodgins K."/>
            <person name="Battlay P."/>
            <person name="Petersen B."/>
            <person name="Wilson J."/>
        </authorList>
    </citation>
    <scope>NUCLEOTIDE SEQUENCE</scope>
    <source>
        <strain evidence="2">AA19_3_7</strain>
        <tissue evidence="2">Leaf</tissue>
    </source>
</reference>
<dbReference type="EMBL" id="JAMZMK010006153">
    <property type="protein sequence ID" value="KAI7750445.1"/>
    <property type="molecule type" value="Genomic_DNA"/>
</dbReference>
<keyword evidence="3" id="KW-1185">Reference proteome</keyword>
<dbReference type="GO" id="GO:0016036">
    <property type="term" value="P:cellular response to phosphate starvation"/>
    <property type="evidence" value="ECO:0007669"/>
    <property type="project" value="TreeGrafter"/>
</dbReference>